<dbReference type="Proteomes" id="UP000029643">
    <property type="component" value="Unassembled WGS sequence"/>
</dbReference>
<evidence type="ECO:0000313" key="1">
    <source>
        <dbReference type="EMBL" id="GAL81315.1"/>
    </source>
</evidence>
<gene>
    <name evidence="1" type="ORF">JCM19274_2391</name>
</gene>
<name>A0A090WVY5_9FLAO</name>
<evidence type="ECO:0008006" key="3">
    <source>
        <dbReference type="Google" id="ProtNLM"/>
    </source>
</evidence>
<organism evidence="1 2">
    <name type="scientific">Algibacter lectus</name>
    <dbReference type="NCBI Taxonomy" id="221126"/>
    <lineage>
        <taxon>Bacteria</taxon>
        <taxon>Pseudomonadati</taxon>
        <taxon>Bacteroidota</taxon>
        <taxon>Flavobacteriia</taxon>
        <taxon>Flavobacteriales</taxon>
        <taxon>Flavobacteriaceae</taxon>
        <taxon>Algibacter</taxon>
    </lineage>
</organism>
<evidence type="ECO:0000313" key="2">
    <source>
        <dbReference type="Proteomes" id="UP000029643"/>
    </source>
</evidence>
<dbReference type="SUPFAM" id="SSF48726">
    <property type="entry name" value="Immunoglobulin"/>
    <property type="match status" value="1"/>
</dbReference>
<comment type="caution">
    <text evidence="1">The sequence shown here is derived from an EMBL/GenBank/DDBJ whole genome shotgun (WGS) entry which is preliminary data.</text>
</comment>
<reference evidence="1 2" key="1">
    <citation type="journal article" date="2014" name="Genome Announc.">
        <title>Draft Genome Sequences of Marine Flavobacterium Algibacter lectus Strains SS8 and NR4.</title>
        <authorList>
            <person name="Takatani N."/>
            <person name="Nakanishi M."/>
            <person name="Meirelles P."/>
            <person name="Mino S."/>
            <person name="Suda W."/>
            <person name="Oshima K."/>
            <person name="Hattori M."/>
            <person name="Ohkuma M."/>
            <person name="Hosokawa M."/>
            <person name="Miyashita K."/>
            <person name="Thompson F.L."/>
            <person name="Niwa A."/>
            <person name="Sawabe T."/>
            <person name="Sawabe T."/>
        </authorList>
    </citation>
    <scope>NUCLEOTIDE SEQUENCE [LARGE SCALE GENOMIC DNA]</scope>
    <source>
        <strain evidence="2">JCM19274</strain>
    </source>
</reference>
<dbReference type="InterPro" id="IPR036179">
    <property type="entry name" value="Ig-like_dom_sf"/>
</dbReference>
<dbReference type="AlphaFoldDB" id="A0A090WVY5"/>
<accession>A0A090WVY5</accession>
<protein>
    <recommendedName>
        <fullName evidence="3">Ig-like domain-containing protein</fullName>
    </recommendedName>
</protein>
<dbReference type="RefSeq" id="WP_042499636.1">
    <property type="nucleotide sequence ID" value="NZ_BBNU01000015.1"/>
</dbReference>
<dbReference type="EMBL" id="BBNU01000015">
    <property type="protein sequence ID" value="GAL81315.1"/>
    <property type="molecule type" value="Genomic_DNA"/>
</dbReference>
<proteinExistence type="predicted"/>
<sequence>MVESLPYIQLEESYLICVDTNGIAIDDSTVINIPLNKPEYSFSWYYNGIIIPNETEPSLTPNQSGEYNLIVTDMVSPFMCSNNYTIIVEASAPPPQLSYELTPAFANMHDVTVTATASEISTITTNHTFSLNDGSPHN</sequence>